<name>A0ABP3B374_9LIST</name>
<proteinExistence type="predicted"/>
<dbReference type="Proteomes" id="UP000019249">
    <property type="component" value="Unassembled WGS sequence"/>
</dbReference>
<protein>
    <recommendedName>
        <fullName evidence="3">Restriction endonuclease</fullName>
    </recommendedName>
</protein>
<reference evidence="1 2" key="1">
    <citation type="journal article" date="2014" name="Int. J. Syst. Evol. Microbiol.">
        <title>Listeria floridensis sp. nov., Listeria aquatica sp. nov., Listeria cornellensis sp. nov., Listeria riparia sp. nov. and Listeria grandensis sp. nov., from agricultural and natural environments.</title>
        <authorList>
            <person name="den Bakker H.C."/>
            <person name="Warchocki S."/>
            <person name="Wright E.M."/>
            <person name="Allred A.F."/>
            <person name="Ahlstrom C."/>
            <person name="Manuel C.S."/>
            <person name="Stasiewicz M.J."/>
            <person name="Burrell A."/>
            <person name="Roof S."/>
            <person name="Strawn L."/>
            <person name="Fortes E.D."/>
            <person name="Nightingale K.K."/>
            <person name="Kephart D."/>
            <person name="Wiedmann M."/>
        </authorList>
    </citation>
    <scope>NUCLEOTIDE SEQUENCE [LARGE SCALE GENOMIC DNA]</scope>
    <source>
        <strain evidence="1 2">FSL S10-1187</strain>
    </source>
</reference>
<dbReference type="EMBL" id="AODF01000001">
    <property type="protein sequence ID" value="EUJ33752.1"/>
    <property type="molecule type" value="Genomic_DNA"/>
</dbReference>
<organism evidence="1 2">
    <name type="scientific">Listeria floridensis FSL S10-1187</name>
    <dbReference type="NCBI Taxonomy" id="1265817"/>
    <lineage>
        <taxon>Bacteria</taxon>
        <taxon>Bacillati</taxon>
        <taxon>Bacillota</taxon>
        <taxon>Bacilli</taxon>
        <taxon>Bacillales</taxon>
        <taxon>Listeriaceae</taxon>
        <taxon>Listeria</taxon>
    </lineage>
</organism>
<evidence type="ECO:0008006" key="3">
    <source>
        <dbReference type="Google" id="ProtNLM"/>
    </source>
</evidence>
<gene>
    <name evidence="1" type="ORF">MFLO_00890</name>
</gene>
<evidence type="ECO:0000313" key="1">
    <source>
        <dbReference type="EMBL" id="EUJ33752.1"/>
    </source>
</evidence>
<sequence>MSKDNNEFLRNFENRMRQELENDPDNPGLHTNVVSSLRATANIERLGTFVLEENYKVEGKSRPRIIEIYFEFEQMGNKERTIVETVSNREVIGDDIEKLANIRNDLYHFSKAIIYYNGSVSEEALLLSKKINVELKYFDYFKEVSMYVVMQLKTLLPNGPKVEKTTVGDPFWTIMEIIEDGRTTGNYYQQNNKLVLFLSKKQAQKRVEELLSKKWCVFGVSQEHLIVLSRITKTMSNISSNFLIVFPEFMEANRISNNYYPISNEDIIKFYWRG</sequence>
<accession>A0ABP3B374</accession>
<comment type="caution">
    <text evidence="1">The sequence shown here is derived from an EMBL/GenBank/DDBJ whole genome shotgun (WGS) entry which is preliminary data.</text>
</comment>
<keyword evidence="2" id="KW-1185">Reference proteome</keyword>
<evidence type="ECO:0000313" key="2">
    <source>
        <dbReference type="Proteomes" id="UP000019249"/>
    </source>
</evidence>
<dbReference type="RefSeq" id="WP_206538290.1">
    <property type="nucleotide sequence ID" value="NZ_AODF01000001.1"/>
</dbReference>